<proteinExistence type="predicted"/>
<evidence type="ECO:0000313" key="2">
    <source>
        <dbReference type="Proteomes" id="UP001210261"/>
    </source>
</evidence>
<comment type="caution">
    <text evidence="1">The sequence shown here is derived from an EMBL/GenBank/DDBJ whole genome shotgun (WGS) entry which is preliminary data.</text>
</comment>
<name>A0ABT4VE04_9HELI</name>
<dbReference type="EMBL" id="JAQHXR010000002">
    <property type="protein sequence ID" value="MDA3968932.1"/>
    <property type="molecule type" value="Genomic_DNA"/>
</dbReference>
<organism evidence="1 2">
    <name type="scientific">Helicobacter ibis</name>
    <dbReference type="NCBI Taxonomy" id="2962633"/>
    <lineage>
        <taxon>Bacteria</taxon>
        <taxon>Pseudomonadati</taxon>
        <taxon>Campylobacterota</taxon>
        <taxon>Epsilonproteobacteria</taxon>
        <taxon>Campylobacterales</taxon>
        <taxon>Helicobacteraceae</taxon>
        <taxon>Helicobacter</taxon>
    </lineage>
</organism>
<evidence type="ECO:0000313" key="1">
    <source>
        <dbReference type="EMBL" id="MDA3968932.1"/>
    </source>
</evidence>
<dbReference type="NCBIfam" id="TIGR00278">
    <property type="entry name" value="membrane protein insertion efficiency factor YidD"/>
    <property type="match status" value="1"/>
</dbReference>
<sequence length="112" mass="13217">MSIIDCYQKYISRLIAPNKCRYFPTCSQYAKELYKFDNPFNATIKTILRILSCNQLFAGGVSYPKITINTSKLKLKIQNPKYFLYWFIPTNTNYANKQQVYIIKNYNKAIKC</sequence>
<dbReference type="InterPro" id="IPR002696">
    <property type="entry name" value="Membr_insert_effic_factor_YidD"/>
</dbReference>
<dbReference type="PANTHER" id="PTHR33383">
    <property type="entry name" value="MEMBRANE PROTEIN INSERTION EFFICIENCY FACTOR-RELATED"/>
    <property type="match status" value="1"/>
</dbReference>
<dbReference type="Proteomes" id="UP001210261">
    <property type="component" value="Unassembled WGS sequence"/>
</dbReference>
<reference evidence="1 2" key="1">
    <citation type="submission" date="2023-01" db="EMBL/GenBank/DDBJ databases">
        <title>Description of Helicobacter ibis sp. nov. isolated from faecal droppings of black-faced ibis (Theristicus melanopis).</title>
        <authorList>
            <person name="Lopez-Cantillo M."/>
            <person name="Vidal-Veuthey B."/>
            <person name="Mella A."/>
            <person name="De La Haba R."/>
            <person name="Collado L."/>
        </authorList>
    </citation>
    <scope>NUCLEOTIDE SEQUENCE [LARGE SCALE GENOMIC DNA]</scope>
    <source>
        <strain evidence="1 2">A82</strain>
    </source>
</reference>
<dbReference type="SMART" id="SM01234">
    <property type="entry name" value="Haemolytic"/>
    <property type="match status" value="1"/>
</dbReference>
<accession>A0ABT4VE04</accession>
<keyword evidence="2" id="KW-1185">Reference proteome</keyword>
<dbReference type="Pfam" id="PF01809">
    <property type="entry name" value="YidD"/>
    <property type="match status" value="1"/>
</dbReference>
<protein>
    <submittedName>
        <fullName evidence="1">Membrane protein insertion efficiency factor YidD</fullName>
    </submittedName>
</protein>
<dbReference type="RefSeq" id="WP_271021223.1">
    <property type="nucleotide sequence ID" value="NZ_JAQHXR010000002.1"/>
</dbReference>
<dbReference type="PANTHER" id="PTHR33383:SF1">
    <property type="entry name" value="MEMBRANE PROTEIN INSERTION EFFICIENCY FACTOR-RELATED"/>
    <property type="match status" value="1"/>
</dbReference>
<gene>
    <name evidence="1" type="primary">yidD</name>
    <name evidence="1" type="ORF">PF021_04495</name>
</gene>